<reference evidence="2" key="1">
    <citation type="submission" date="2023-03" db="EMBL/GenBank/DDBJ databases">
        <title>Chromosome-scale reference genome and RAD-based genetic map of yellow starthistle (Centaurea solstitialis) reveal putative structural variation and QTLs associated with invader traits.</title>
        <authorList>
            <person name="Reatini B."/>
            <person name="Cang F.A."/>
            <person name="Jiang Q."/>
            <person name="Mckibben M.T.W."/>
            <person name="Barker M.S."/>
            <person name="Rieseberg L.H."/>
            <person name="Dlugosch K.M."/>
        </authorList>
    </citation>
    <scope>NUCLEOTIDE SEQUENCE</scope>
    <source>
        <strain evidence="2">CAN-66</strain>
        <tissue evidence="2">Leaf</tissue>
    </source>
</reference>
<evidence type="ECO:0000313" key="3">
    <source>
        <dbReference type="Proteomes" id="UP001172457"/>
    </source>
</evidence>
<organism evidence="2 3">
    <name type="scientific">Centaurea solstitialis</name>
    <name type="common">yellow star-thistle</name>
    <dbReference type="NCBI Taxonomy" id="347529"/>
    <lineage>
        <taxon>Eukaryota</taxon>
        <taxon>Viridiplantae</taxon>
        <taxon>Streptophyta</taxon>
        <taxon>Embryophyta</taxon>
        <taxon>Tracheophyta</taxon>
        <taxon>Spermatophyta</taxon>
        <taxon>Magnoliopsida</taxon>
        <taxon>eudicotyledons</taxon>
        <taxon>Gunneridae</taxon>
        <taxon>Pentapetalae</taxon>
        <taxon>asterids</taxon>
        <taxon>campanulids</taxon>
        <taxon>Asterales</taxon>
        <taxon>Asteraceae</taxon>
        <taxon>Carduoideae</taxon>
        <taxon>Cardueae</taxon>
        <taxon>Centaureinae</taxon>
        <taxon>Centaurea</taxon>
    </lineage>
</organism>
<name>A0AA38TGW5_9ASTR</name>
<comment type="caution">
    <text evidence="2">The sequence shown here is derived from an EMBL/GenBank/DDBJ whole genome shotgun (WGS) entry which is preliminary data.</text>
</comment>
<gene>
    <name evidence="2" type="ORF">OSB04_005888</name>
</gene>
<dbReference type="AlphaFoldDB" id="A0AA38TGW5"/>
<sequence length="110" mass="12307">MTVGALKEIGKKLSKHWNFSEDPCMSGEWAIKSDNKTNVNNVTCASRGINCNIVSISLKGQSLVGILPPELVKLRYLENIDLARNLLSGPIPPEWGSMEHILNMYFFLYP</sequence>
<dbReference type="SUPFAM" id="SSF52058">
    <property type="entry name" value="L domain-like"/>
    <property type="match status" value="1"/>
</dbReference>
<keyword evidence="3" id="KW-1185">Reference proteome</keyword>
<dbReference type="Gene3D" id="3.80.10.10">
    <property type="entry name" value="Ribonuclease Inhibitor"/>
    <property type="match status" value="1"/>
</dbReference>
<accession>A0AA38TGW5</accession>
<dbReference type="Proteomes" id="UP001172457">
    <property type="component" value="Chromosome 2"/>
</dbReference>
<dbReference type="EMBL" id="JARYMX010000002">
    <property type="protein sequence ID" value="KAJ9560728.1"/>
    <property type="molecule type" value="Genomic_DNA"/>
</dbReference>
<dbReference type="GO" id="GO:0016020">
    <property type="term" value="C:membrane"/>
    <property type="evidence" value="ECO:0007669"/>
    <property type="project" value="UniProtKB-SubCell"/>
</dbReference>
<proteinExistence type="predicted"/>
<dbReference type="PANTHER" id="PTHR48006">
    <property type="entry name" value="LEUCINE-RICH REPEAT-CONTAINING PROTEIN DDB_G0281931-RELATED"/>
    <property type="match status" value="1"/>
</dbReference>
<comment type="subcellular location">
    <subcellularLocation>
        <location evidence="1">Membrane</location>
        <topology evidence="1">Single-pass type I membrane protein</topology>
    </subcellularLocation>
</comment>
<evidence type="ECO:0000256" key="1">
    <source>
        <dbReference type="ARBA" id="ARBA00004479"/>
    </source>
</evidence>
<protein>
    <submittedName>
        <fullName evidence="2">Uncharacterized protein</fullName>
    </submittedName>
</protein>
<dbReference type="PANTHER" id="PTHR48006:SF81">
    <property type="entry name" value="PROTEIN KINASE DOMAIN-CONTAINING PROTEIN"/>
    <property type="match status" value="1"/>
</dbReference>
<dbReference type="InterPro" id="IPR032675">
    <property type="entry name" value="LRR_dom_sf"/>
</dbReference>
<dbReference type="InterPro" id="IPR051824">
    <property type="entry name" value="LRR_Rcpt-Like_S/T_Kinase"/>
</dbReference>
<evidence type="ECO:0000313" key="2">
    <source>
        <dbReference type="EMBL" id="KAJ9560728.1"/>
    </source>
</evidence>